<dbReference type="RefSeq" id="XP_017856901.1">
    <property type="nucleotide sequence ID" value="XM_018001412.1"/>
</dbReference>
<dbReference type="Proteomes" id="UP000694904">
    <property type="component" value="Chromosome 3"/>
</dbReference>
<reference evidence="1" key="2">
    <citation type="journal article" date="2016" name="G3 (Bethesda)">
        <title>Genome Evolution in Three Species of Cactophilic Drosophila.</title>
        <authorList>
            <person name="Sanchez-Flores A."/>
            <person name="Penazola F."/>
            <person name="Carpinteyro-Ponce J."/>
            <person name="Nazario-Yepiz N."/>
            <person name="Abreu-Goodger C."/>
            <person name="Machado C.A."/>
            <person name="Markow T.A."/>
        </authorList>
    </citation>
    <scope>NUCLEOTIDE SEQUENCE [LARGE SCALE GENOMIC DNA]</scope>
</reference>
<gene>
    <name evidence="2" type="primary">LOC108609689</name>
</gene>
<reference evidence="2" key="3">
    <citation type="submission" date="2025-08" db="UniProtKB">
        <authorList>
            <consortium name="RefSeq"/>
        </authorList>
    </citation>
    <scope>IDENTIFICATION</scope>
    <source>
        <tissue evidence="2">Whole organism</tissue>
    </source>
</reference>
<evidence type="ECO:0000313" key="2">
    <source>
        <dbReference type="RefSeq" id="XP_017856901.1"/>
    </source>
</evidence>
<name>A0ABM1NPL5_DROAR</name>
<dbReference type="GeneID" id="108609689"/>
<protein>
    <submittedName>
        <fullName evidence="2">Uncharacterized protein LOC108609689</fullName>
    </submittedName>
</protein>
<organism evidence="1 2">
    <name type="scientific">Drosophila arizonae</name>
    <name type="common">Fruit fly</name>
    <dbReference type="NCBI Taxonomy" id="7263"/>
    <lineage>
        <taxon>Eukaryota</taxon>
        <taxon>Metazoa</taxon>
        <taxon>Ecdysozoa</taxon>
        <taxon>Arthropoda</taxon>
        <taxon>Hexapoda</taxon>
        <taxon>Insecta</taxon>
        <taxon>Pterygota</taxon>
        <taxon>Neoptera</taxon>
        <taxon>Endopterygota</taxon>
        <taxon>Diptera</taxon>
        <taxon>Brachycera</taxon>
        <taxon>Muscomorpha</taxon>
        <taxon>Ephydroidea</taxon>
        <taxon>Drosophilidae</taxon>
        <taxon>Drosophila</taxon>
    </lineage>
</organism>
<accession>A0ABM1NPL5</accession>
<proteinExistence type="predicted"/>
<sequence>METEVVNIHSIDVAEEKLPSDEVSNYDTDYRESSCLEESLNDNGLLVRIRPTLPRRQMDTPSFSPTLAWRSLIEQQEHIEKSKKLNTLNSWKTTTSEMPIKYTRTSQMKQLAKPNKILNNWTPEQDLANEKDDKIKGLITGDDSSSEEYRSKCEGDSLLFYGGKAKNVGSFIHTFSLSLPRDTHTQHSRSIGNLGEKVICICAIL</sequence>
<evidence type="ECO:0000313" key="1">
    <source>
        <dbReference type="Proteomes" id="UP000694904"/>
    </source>
</evidence>
<reference evidence="1" key="1">
    <citation type="journal article" date="1997" name="Nucleic Acids Res.">
        <title>tRNAscan-SE: a program for improved detection of transfer RNA genes in genomic sequence.</title>
        <authorList>
            <person name="Lowe T.M."/>
            <person name="Eddy S.R."/>
        </authorList>
    </citation>
    <scope>NUCLEOTIDE SEQUENCE [LARGE SCALE GENOMIC DNA]</scope>
</reference>
<keyword evidence="1" id="KW-1185">Reference proteome</keyword>